<sequence length="487" mass="54954">MNGLRFHIGWLLLVSVGFWAKGQQTMHGLVDFTNAVYNPATIGMDNYMAAELMYRSQQTMPGVRLTSALLSLKYPIFNKVRDPSMTYGLVAGQDQTGLDGLLTTYTMGGLYAVNLLPAQRYHRLCLGTGLSYFRQTAAISQLTTGQQYVPGVGFDPSQPNGEISGDLDGRYFTWDLGLAWSESHRKYGIAKYANVALLSANRPRESNWSEARLNPILYASAGHQVYRKRHFALQADVRLWAADRLFSAAVGLTSKMNMRRGRTKQRLDLSLFYTQNQGVNLGVTLVDDRRFSVGASYEVPLNSHVAHQGAFEIGLEVKRLRKSKRKRRSAFYSRRPARPASVDDDKLSILGDSAAVEPIDSVLLADSIPPKEAGMVDSLLLYFTYEHNSRRPKDEEVAVLEELLTLLRQYPEAEIDLIGHTDDTGSHRYNQQLSEWRAEFIYELLVYKGIDPDRMTYTGAGELYPLNDNSDEEDRSANRRLEVIIYY</sequence>
<keyword evidence="2 4" id="KW-0472">Membrane</keyword>
<evidence type="ECO:0000256" key="1">
    <source>
        <dbReference type="ARBA" id="ARBA00004442"/>
    </source>
</evidence>
<dbReference type="RefSeq" id="WP_115870319.1">
    <property type="nucleotide sequence ID" value="NZ_QREG01000032.1"/>
</dbReference>
<dbReference type="PRINTS" id="PR01021">
    <property type="entry name" value="OMPADOMAIN"/>
</dbReference>
<dbReference type="SUPFAM" id="SSF103088">
    <property type="entry name" value="OmpA-like"/>
    <property type="match status" value="1"/>
</dbReference>
<reference evidence="6 7" key="1">
    <citation type="submission" date="2018-07" db="EMBL/GenBank/DDBJ databases">
        <title>Genomic Encyclopedia of Type Strains, Phase IV (KMG-IV): sequencing the most valuable type-strain genomes for metagenomic binning, comparative biology and taxonomic classification.</title>
        <authorList>
            <person name="Goeker M."/>
        </authorList>
    </citation>
    <scope>NUCLEOTIDE SEQUENCE [LARGE SCALE GENOMIC DNA]</scope>
    <source>
        <strain evidence="6 7">DSM 4134</strain>
    </source>
</reference>
<feature type="domain" description="OmpA-like" evidence="5">
    <location>
        <begin position="372"/>
        <end position="487"/>
    </location>
</feature>
<proteinExistence type="predicted"/>
<gene>
    <name evidence="6" type="ORF">C7460_13240</name>
</gene>
<dbReference type="Proteomes" id="UP000256779">
    <property type="component" value="Unassembled WGS sequence"/>
</dbReference>
<dbReference type="InterPro" id="IPR050330">
    <property type="entry name" value="Bact_OuterMem_StrucFunc"/>
</dbReference>
<dbReference type="CDD" id="cd07185">
    <property type="entry name" value="OmpA_C-like"/>
    <property type="match status" value="1"/>
</dbReference>
<evidence type="ECO:0000313" key="6">
    <source>
        <dbReference type="EMBL" id="RED92228.1"/>
    </source>
</evidence>
<evidence type="ECO:0000256" key="3">
    <source>
        <dbReference type="ARBA" id="ARBA00023237"/>
    </source>
</evidence>
<evidence type="ECO:0000256" key="2">
    <source>
        <dbReference type="ARBA" id="ARBA00023136"/>
    </source>
</evidence>
<dbReference type="InterPro" id="IPR019861">
    <property type="entry name" value="PorP/SprF_Bacteroidetes"/>
</dbReference>
<accession>A0A3D9KZE3</accession>
<dbReference type="AlphaFoldDB" id="A0A3D9KZE3"/>
<dbReference type="Pfam" id="PF00691">
    <property type="entry name" value="OmpA"/>
    <property type="match status" value="1"/>
</dbReference>
<keyword evidence="7" id="KW-1185">Reference proteome</keyword>
<dbReference type="EMBL" id="QREG01000032">
    <property type="protein sequence ID" value="RED92228.1"/>
    <property type="molecule type" value="Genomic_DNA"/>
</dbReference>
<organism evidence="6 7">
    <name type="scientific">Marinoscillum furvescens DSM 4134</name>
    <dbReference type="NCBI Taxonomy" id="1122208"/>
    <lineage>
        <taxon>Bacteria</taxon>
        <taxon>Pseudomonadati</taxon>
        <taxon>Bacteroidota</taxon>
        <taxon>Cytophagia</taxon>
        <taxon>Cytophagales</taxon>
        <taxon>Reichenbachiellaceae</taxon>
        <taxon>Marinoscillum</taxon>
    </lineage>
</organism>
<dbReference type="InterPro" id="IPR036737">
    <property type="entry name" value="OmpA-like_sf"/>
</dbReference>
<comment type="caution">
    <text evidence="6">The sequence shown here is derived from an EMBL/GenBank/DDBJ whole genome shotgun (WGS) entry which is preliminary data.</text>
</comment>
<comment type="subcellular location">
    <subcellularLocation>
        <location evidence="1">Cell outer membrane</location>
    </subcellularLocation>
</comment>
<evidence type="ECO:0000256" key="4">
    <source>
        <dbReference type="PROSITE-ProRule" id="PRU00473"/>
    </source>
</evidence>
<dbReference type="PANTHER" id="PTHR30329:SF21">
    <property type="entry name" value="LIPOPROTEIN YIAD-RELATED"/>
    <property type="match status" value="1"/>
</dbReference>
<dbReference type="PANTHER" id="PTHR30329">
    <property type="entry name" value="STATOR ELEMENT OF FLAGELLAR MOTOR COMPLEX"/>
    <property type="match status" value="1"/>
</dbReference>
<keyword evidence="3" id="KW-0998">Cell outer membrane</keyword>
<dbReference type="GO" id="GO:0009279">
    <property type="term" value="C:cell outer membrane"/>
    <property type="evidence" value="ECO:0007669"/>
    <property type="project" value="UniProtKB-SubCell"/>
</dbReference>
<evidence type="ECO:0000259" key="5">
    <source>
        <dbReference type="PROSITE" id="PS51123"/>
    </source>
</evidence>
<dbReference type="InterPro" id="IPR006665">
    <property type="entry name" value="OmpA-like"/>
</dbReference>
<dbReference type="Gene3D" id="3.30.1330.60">
    <property type="entry name" value="OmpA-like domain"/>
    <property type="match status" value="1"/>
</dbReference>
<dbReference type="OrthoDB" id="951004at2"/>
<dbReference type="Pfam" id="PF11751">
    <property type="entry name" value="PorP_SprF"/>
    <property type="match status" value="1"/>
</dbReference>
<dbReference type="PROSITE" id="PS51123">
    <property type="entry name" value="OMPA_2"/>
    <property type="match status" value="1"/>
</dbReference>
<name>A0A3D9KZE3_MARFU</name>
<protein>
    <submittedName>
        <fullName evidence="6">Type IX secretion system PorP/SprF family membrane protein</fullName>
    </submittedName>
</protein>
<dbReference type="InterPro" id="IPR006664">
    <property type="entry name" value="OMP_bac"/>
</dbReference>
<evidence type="ECO:0000313" key="7">
    <source>
        <dbReference type="Proteomes" id="UP000256779"/>
    </source>
</evidence>